<keyword evidence="6" id="KW-1185">Reference proteome</keyword>
<sequence>MEKTDQSLRKAVVRALEIATGNPPLSVASPEFQASIYSAQFFDAILTEKIKTEEQGPAEVVLEMAKALQRLVYLVRDPEHVVNLFDESLRSAHDVAILSREGFVEKMVKTYKMKEDAAKRIHDHATNIDCRNQETWAQILSSLKNDFVVGVKKPATTSKPPGGSSNVATAKAYNLVDMFKLQFNECEDCCSVFGASAYFQDLMQFLQSLPLQGAPKDRNQPGARNVLEALTSRRPDLKDLELTCANSAKKVPYITLVNEVLESYATSLQSQQAKEKLDKGSIILVKAFNEYDTNIMNVSPAASESRKSSTGDSSASPLWSTNMVSQLFPFRTFPYSLAKDTIETSLSNFDMSIKNLFTLFGPSQRLLALQGEPSTTIYRRAKASSALGLSQEDFFAITGEKLYAAEAPAQRWQETPWSGPAAHTMWGYSSSAAMIDTDEVAESGLCFVQKQLLPRSGVSFTELVELLQTLYFGGRLALINKKEEFKYESSAISELRLRALNRSVSEETVTTLNDGLCIELQAFLRLKARTGWSIADLDAAVSTVSQRLSNSASTGSPDICGRGISAPIVEELGTIFELSELVSKPVAELLPLWGIIHIRGSKSLYHKLCFSTAAERIGDPVFRIPVSDSRITAMPLRDADEIWKHKPILQVVLRVSADDLEELRKATGLTSSRVNLSLDNFTRLYRYRTLCSLLKIKPKLLSALREALPANLDIFHSPAVTLRFTRQWYQLLETQWTPDEIIKTLKQSQGQELSEDSEVKSATSSLMADLNDVTRRVESEWQPKTSDGAPTNEDMDYICDLILGDRDWASQVSKFVQGTLEASAPAPRGYSALPQDIPLRIRLTRTVNDAGFRLTLNGLLSQDEKRKTFELLHEDSAAILDIVKRLDDELRDFINMLQLQPLSSPNEQDLKFLVTPLCNLMGWPAPTVNDVLTERYKRISTRQVFDGFKGSAGIVELADLVRAAKGLMPLHGQLPIKLLLQVLDPNQPAGGSQETYESIARNVQSALTDSQRSRLGKEINGRKRRALVEYLLQQEHLKTNLGMASPDDLYEHLLIDVQMGPELETARTKQAVSTIQLFMQRCLMGLEASRGVVSSDIRQAEWAWRQQHSVWQAARRVFLYPENWLEPSIRDDKTPLFREYETRIQQQDLSWESFIASMKGYAQGLCDIADLDIQAYLRQPGSDSSDTFHLFGRTRNAPYMFFYRRMRVNRASVSIINPKSTWSAWKLMELDTLTYETDWNGNTLPQGGTYIIPVMRRNRLFLYLPQISVKAATARYQVPSTYQDIAKKPIKEATPQKYWEIRIAWTELYDGKWSPKRVSQSSLVVQPNTGLPANAALPSIGSFVFEVLPSVASDSDPTTPDETSIRVGCWNAPNVSYYMLGSFSIKDDRVLAVPASSPNTNLGPTLLTTFHKYSWTDSSRSEEPTTPPGVVRAGKDLTKDQSPLLAIPYGSKTESRQLTWTLSYGGDKSRDVTGMFVDEIRGSQRSATVFMWPTAADGIPAEFPSSTVYSQSKTVTVIHDYARRLVEAASVSENNIDYLFEKIHTTQLGQVSSAQAARPSLDFGMEISDKFAAGRHELTTPYAIYNWELGLHTVLLAAERFQATQQFDLALRAMKFIFDPTAKAIGKLDDPNAVAIACWKFPPFKEVAAMKDKMRDGFSRWPDNLASDSQSSDLSMAIAERRSNPLNAHATARGRTQAYMKWVIFKYVELLIAAGDVYFRRGSLEALPLAIQRYVEASYILGPLPEKVPKLGQPKEPLTFSTFKDEIDLELEFPFICALSRRGSASAALVNGKEQSLLCLLRSPYFCLPANPKYKQLRDVLEDRFYKTRNSLDINGRPIVYSIDEPYLDPARLLAGYGFTSGPGGVLDLLSGSQNAPVPYARFQITVGRALEMCTEVRSMMEQLLAVREKRDGEALALLKARQDVKRQDLLLGLKKLGYEELQITLESLEAQRDSNVSQLAHYLKLLGEDEKKIPKDEKAEWEDIAYEIDKPTSDHLRMSPYEQIEFEESQKAADLTEGSTIRDEIVSGLRMLPSISEQIMPMGMGVTMRVDSHLFADALEIKSKIDRVRALMATNKSQTAARINGLTRQLQERALQANVKGREIKALDKQIAAQKKRMETSEREQALQQREMEWCNEVQTWYQEKFSSEKLYAFMENQLRTIAYDVYQTALDLARLAERAFQYERPTWSTGSTGSSLMAGSRVGIFAAQRLALDLRRMQIAYIERPSFDYQISKTVSLRQIDPVALTRLQETGTATFEVPELYFDMDFPGHYMRRLRSVAVSIPAIVGPFTSIAASLVLTSHKYRVSDNVNDKSSDGTGDGSQFRTDKTPITAIAVSSGYQDSGIFDMTSAGEQLAPFEGAGVISSWRLELPKTAVRQFDYRTISDVMLHMKYTSLQGGPKLKQAATESVNKLVAGVEQLGLQDGLLASFSLKADFSNDWHHAQTELRKKAGANPPDSKPLRLALNGLQSRLPFWTRGSAITVRSVSLVILHSTQVTQAQVTKDATSIKLVTSTDSKSIEWDRKESIERSTLLTKDDLQGTKLDDGWELLIASSPDVNDIYLIMKYSTGSE</sequence>
<organism evidence="5 6">
    <name type="scientific">Polyplosphaeria fusca</name>
    <dbReference type="NCBI Taxonomy" id="682080"/>
    <lineage>
        <taxon>Eukaryota</taxon>
        <taxon>Fungi</taxon>
        <taxon>Dikarya</taxon>
        <taxon>Ascomycota</taxon>
        <taxon>Pezizomycotina</taxon>
        <taxon>Dothideomycetes</taxon>
        <taxon>Pleosporomycetidae</taxon>
        <taxon>Pleosporales</taxon>
        <taxon>Tetraplosphaeriaceae</taxon>
        <taxon>Polyplosphaeria</taxon>
    </lineage>
</organism>
<feature type="domain" description="Neuraminidase-like" evidence="3">
    <location>
        <begin position="1171"/>
        <end position="1327"/>
    </location>
</feature>
<dbReference type="OrthoDB" id="4940706at2759"/>
<dbReference type="InterPro" id="IPR046839">
    <property type="entry name" value="ABC_toxin_N"/>
</dbReference>
<dbReference type="Proteomes" id="UP000799444">
    <property type="component" value="Unassembled WGS sequence"/>
</dbReference>
<comment type="caution">
    <text evidence="5">The sequence shown here is derived from an EMBL/GenBank/DDBJ whole genome shotgun (WGS) entry which is preliminary data.</text>
</comment>
<dbReference type="Pfam" id="PF20220">
    <property type="entry name" value="ABC_toxin_N"/>
    <property type="match status" value="1"/>
</dbReference>
<feature type="domain" description="Tc toxin complex TcA C-terminal TcB-binding" evidence="2">
    <location>
        <begin position="2110"/>
        <end position="2396"/>
    </location>
</feature>
<evidence type="ECO:0000259" key="4">
    <source>
        <dbReference type="Pfam" id="PF20220"/>
    </source>
</evidence>
<gene>
    <name evidence="5" type="ORF">EJ04DRAFT_596291</name>
</gene>
<dbReference type="InterPro" id="IPR041079">
    <property type="entry name" value="Neuraminidase-like"/>
</dbReference>
<dbReference type="InterPro" id="IPR040840">
    <property type="entry name" value="TcA_TcB_BD"/>
</dbReference>
<evidence type="ECO:0000259" key="3">
    <source>
        <dbReference type="Pfam" id="PF18413"/>
    </source>
</evidence>
<evidence type="ECO:0000256" key="1">
    <source>
        <dbReference type="SAM" id="Coils"/>
    </source>
</evidence>
<keyword evidence="1" id="KW-0175">Coiled coil</keyword>
<feature type="coiled-coil region" evidence="1">
    <location>
        <begin position="2105"/>
        <end position="2132"/>
    </location>
</feature>
<evidence type="ECO:0000313" key="6">
    <source>
        <dbReference type="Proteomes" id="UP000799444"/>
    </source>
</evidence>
<feature type="domain" description="ABC toxin N-terminal" evidence="4">
    <location>
        <begin position="1018"/>
        <end position="1141"/>
    </location>
</feature>
<proteinExistence type="predicted"/>
<dbReference type="Pfam" id="PF18276">
    <property type="entry name" value="TcA_TcB_BD"/>
    <property type="match status" value="1"/>
</dbReference>
<dbReference type="EMBL" id="ML996363">
    <property type="protein sequence ID" value="KAF2727011.1"/>
    <property type="molecule type" value="Genomic_DNA"/>
</dbReference>
<evidence type="ECO:0000313" key="5">
    <source>
        <dbReference type="EMBL" id="KAF2727011.1"/>
    </source>
</evidence>
<dbReference type="Pfam" id="PF18413">
    <property type="entry name" value="Neuraminidase"/>
    <property type="match status" value="1"/>
</dbReference>
<evidence type="ECO:0000259" key="2">
    <source>
        <dbReference type="Pfam" id="PF18276"/>
    </source>
</evidence>
<protein>
    <submittedName>
        <fullName evidence="5">Uncharacterized protein</fullName>
    </submittedName>
</protein>
<reference evidence="5" key="1">
    <citation type="journal article" date="2020" name="Stud. Mycol.">
        <title>101 Dothideomycetes genomes: a test case for predicting lifestyles and emergence of pathogens.</title>
        <authorList>
            <person name="Haridas S."/>
            <person name="Albert R."/>
            <person name="Binder M."/>
            <person name="Bloem J."/>
            <person name="Labutti K."/>
            <person name="Salamov A."/>
            <person name="Andreopoulos B."/>
            <person name="Baker S."/>
            <person name="Barry K."/>
            <person name="Bills G."/>
            <person name="Bluhm B."/>
            <person name="Cannon C."/>
            <person name="Castanera R."/>
            <person name="Culley D."/>
            <person name="Daum C."/>
            <person name="Ezra D."/>
            <person name="Gonzalez J."/>
            <person name="Henrissat B."/>
            <person name="Kuo A."/>
            <person name="Liang C."/>
            <person name="Lipzen A."/>
            <person name="Lutzoni F."/>
            <person name="Magnuson J."/>
            <person name="Mondo S."/>
            <person name="Nolan M."/>
            <person name="Ohm R."/>
            <person name="Pangilinan J."/>
            <person name="Park H.-J."/>
            <person name="Ramirez L."/>
            <person name="Alfaro M."/>
            <person name="Sun H."/>
            <person name="Tritt A."/>
            <person name="Yoshinaga Y."/>
            <person name="Zwiers L.-H."/>
            <person name="Turgeon B."/>
            <person name="Goodwin S."/>
            <person name="Spatafora J."/>
            <person name="Crous P."/>
            <person name="Grigoriev I."/>
        </authorList>
    </citation>
    <scope>NUCLEOTIDE SEQUENCE</scope>
    <source>
        <strain evidence="5">CBS 125425</strain>
    </source>
</reference>
<accession>A0A9P4QLC8</accession>
<name>A0A9P4QLC8_9PLEO</name>